<name>A0A444UYN0_ACIRT</name>
<dbReference type="GO" id="GO:0005886">
    <property type="term" value="C:plasma membrane"/>
    <property type="evidence" value="ECO:0007669"/>
    <property type="project" value="UniProtKB-SubCell"/>
</dbReference>
<evidence type="ECO:0000313" key="15">
    <source>
        <dbReference type="EMBL" id="RXM93291.1"/>
    </source>
</evidence>
<dbReference type="InterPro" id="IPR017452">
    <property type="entry name" value="GPCR_Rhodpsn_7TM"/>
</dbReference>
<dbReference type="EMBL" id="SCEB01004837">
    <property type="protein sequence ID" value="RXM93291.1"/>
    <property type="molecule type" value="Genomic_DNA"/>
</dbReference>
<dbReference type="FunFam" id="1.20.1070.10:FF:000109">
    <property type="entry name" value="Leukotriene B4 receptor"/>
    <property type="match status" value="1"/>
</dbReference>
<dbReference type="GO" id="GO:0006954">
    <property type="term" value="P:inflammatory response"/>
    <property type="evidence" value="ECO:0007669"/>
    <property type="project" value="TreeGrafter"/>
</dbReference>
<evidence type="ECO:0000256" key="10">
    <source>
        <dbReference type="ARBA" id="ARBA00023224"/>
    </source>
</evidence>
<dbReference type="GO" id="GO:0007200">
    <property type="term" value="P:phospholipase C-activating G protein-coupled receptor signaling pathway"/>
    <property type="evidence" value="ECO:0007669"/>
    <property type="project" value="TreeGrafter"/>
</dbReference>
<feature type="transmembrane region" description="Helical" evidence="13">
    <location>
        <begin position="176"/>
        <end position="201"/>
    </location>
</feature>
<comment type="caution">
    <text evidence="15">The sequence shown here is derived from an EMBL/GenBank/DDBJ whole genome shotgun (WGS) entry which is preliminary data.</text>
</comment>
<evidence type="ECO:0000256" key="4">
    <source>
        <dbReference type="ARBA" id="ARBA00022692"/>
    </source>
</evidence>
<organism evidence="15 16">
    <name type="scientific">Acipenser ruthenus</name>
    <name type="common">Sterlet sturgeon</name>
    <dbReference type="NCBI Taxonomy" id="7906"/>
    <lineage>
        <taxon>Eukaryota</taxon>
        <taxon>Metazoa</taxon>
        <taxon>Chordata</taxon>
        <taxon>Craniata</taxon>
        <taxon>Vertebrata</taxon>
        <taxon>Euteleostomi</taxon>
        <taxon>Actinopterygii</taxon>
        <taxon>Chondrostei</taxon>
        <taxon>Acipenseriformes</taxon>
        <taxon>Acipenseridae</taxon>
        <taxon>Acipenser</taxon>
    </lineage>
</organism>
<keyword evidence="10" id="KW-0807">Transducer</keyword>
<dbReference type="SUPFAM" id="SSF81321">
    <property type="entry name" value="Family A G protein-coupled receptor-like"/>
    <property type="match status" value="1"/>
</dbReference>
<feature type="transmembrane region" description="Helical" evidence="13">
    <location>
        <begin position="97"/>
        <end position="115"/>
    </location>
</feature>
<keyword evidence="2" id="KW-1003">Cell membrane</keyword>
<keyword evidence="9" id="KW-0325">Glycoprotein</keyword>
<evidence type="ECO:0000256" key="9">
    <source>
        <dbReference type="ARBA" id="ARBA00023180"/>
    </source>
</evidence>
<evidence type="ECO:0000256" key="12">
    <source>
        <dbReference type="SAM" id="MobiDB-lite"/>
    </source>
</evidence>
<keyword evidence="8 15" id="KW-0675">Receptor</keyword>
<evidence type="ECO:0000256" key="11">
    <source>
        <dbReference type="ARBA" id="ARBA00025736"/>
    </source>
</evidence>
<feature type="compositionally biased region" description="Basic and acidic residues" evidence="12">
    <location>
        <begin position="343"/>
        <end position="352"/>
    </location>
</feature>
<evidence type="ECO:0000256" key="5">
    <source>
        <dbReference type="ARBA" id="ARBA00022989"/>
    </source>
</evidence>
<evidence type="ECO:0000256" key="6">
    <source>
        <dbReference type="ARBA" id="ARBA00023040"/>
    </source>
</evidence>
<feature type="transmembrane region" description="Helical" evidence="13">
    <location>
        <begin position="18"/>
        <end position="42"/>
    </location>
</feature>
<dbReference type="GO" id="GO:0004875">
    <property type="term" value="F:complement receptor activity"/>
    <property type="evidence" value="ECO:0007669"/>
    <property type="project" value="TreeGrafter"/>
</dbReference>
<dbReference type="InterPro" id="IPR000276">
    <property type="entry name" value="GPCR_Rhodpsn"/>
</dbReference>
<keyword evidence="5 13" id="KW-1133">Transmembrane helix</keyword>
<feature type="transmembrane region" description="Helical" evidence="13">
    <location>
        <begin position="135"/>
        <end position="156"/>
    </location>
</feature>
<dbReference type="PANTHER" id="PTHR24225">
    <property type="entry name" value="CHEMOTACTIC RECEPTOR"/>
    <property type="match status" value="1"/>
</dbReference>
<evidence type="ECO:0000256" key="13">
    <source>
        <dbReference type="SAM" id="Phobius"/>
    </source>
</evidence>
<feature type="domain" description="G-protein coupled receptors family 1 profile" evidence="14">
    <location>
        <begin position="33"/>
        <end position="280"/>
    </location>
</feature>
<keyword evidence="3" id="KW-0597">Phosphoprotein</keyword>
<feature type="region of interest" description="Disordered" evidence="12">
    <location>
        <begin position="338"/>
        <end position="361"/>
    </location>
</feature>
<comment type="subcellular location">
    <subcellularLocation>
        <location evidence="1">Cell membrane</location>
        <topology evidence="1">Multi-pass membrane protein</topology>
    </subcellularLocation>
</comment>
<dbReference type="Gene3D" id="1.20.1070.10">
    <property type="entry name" value="Rhodopsin 7-helix transmembrane proteins"/>
    <property type="match status" value="1"/>
</dbReference>
<dbReference type="AlphaFoldDB" id="A0A444UYN0"/>
<keyword evidence="6" id="KW-0297">G-protein coupled receptor</keyword>
<feature type="transmembrane region" description="Helical" evidence="13">
    <location>
        <begin position="265"/>
        <end position="288"/>
    </location>
</feature>
<dbReference type="InterPro" id="IPR000826">
    <property type="entry name" value="Formyl_rcpt-rel"/>
</dbReference>
<dbReference type="Proteomes" id="UP000289886">
    <property type="component" value="Unassembled WGS sequence"/>
</dbReference>
<sequence length="361" mass="40462">MNITATCNTTCSKGSSAIGITILTTAFTLGFPGNLFVIWTVLRRLRERSVTSILILNLAAADAVVLLTAPFFIRYLAVLNWEFGEAPCKIMHYICNVNMYASIFIIAFMSLDRLLGVSRPFLSQKVRTKPKVRRVALALWVLAFLFSIPMLFYRKVVTSKDRQWCNPVHLSSGHQVFQYLLETSASFVIPFTVMAVSYCRISLRLRKGRFRRRSRRKSSRLIILVVVSFAVFWMPYNIVNILQVAGMLASSKALEEFAAYVRPNLTALAFVSSSVNPILYAFAGSAFIRTSGLNFVAKLLEGTSSEVNSLKKSGRTLREKEEEEKSRMEGCMELAQVTNAKQTGEDAPKQDQEANTEAPNC</sequence>
<evidence type="ECO:0000259" key="14">
    <source>
        <dbReference type="PROSITE" id="PS50262"/>
    </source>
</evidence>
<keyword evidence="7 13" id="KW-0472">Membrane</keyword>
<accession>A0A444UYN0</accession>
<proteinExistence type="inferred from homology"/>
<evidence type="ECO:0000256" key="7">
    <source>
        <dbReference type="ARBA" id="ARBA00023136"/>
    </source>
</evidence>
<keyword evidence="4 13" id="KW-0812">Transmembrane</keyword>
<dbReference type="GO" id="GO:0007204">
    <property type="term" value="P:positive regulation of cytosolic calcium ion concentration"/>
    <property type="evidence" value="ECO:0007669"/>
    <property type="project" value="TreeGrafter"/>
</dbReference>
<comment type="similarity">
    <text evidence="11">Belongs to the chemokine-like receptor (CMKLR) family.</text>
</comment>
<reference evidence="15 16" key="1">
    <citation type="submission" date="2019-01" db="EMBL/GenBank/DDBJ databases">
        <title>Draft Genome and Complete Hox-Cluster Characterization of the Sterlet Sturgeon (Acipenser ruthenus).</title>
        <authorList>
            <person name="Wei Q."/>
        </authorList>
    </citation>
    <scope>NUCLEOTIDE SEQUENCE [LARGE SCALE GENOMIC DNA]</scope>
    <source>
        <strain evidence="15">WHYD16114868_AA</strain>
        <tissue evidence="15">Blood</tissue>
    </source>
</reference>
<dbReference type="GO" id="GO:0004974">
    <property type="term" value="F:leukotriene receptor activity"/>
    <property type="evidence" value="ECO:0007669"/>
    <property type="project" value="InterPro"/>
</dbReference>
<evidence type="ECO:0000256" key="2">
    <source>
        <dbReference type="ARBA" id="ARBA00022475"/>
    </source>
</evidence>
<protein>
    <submittedName>
        <fullName evidence="15">Leukotriene B4 receptor 1</fullName>
    </submittedName>
</protein>
<gene>
    <name evidence="15" type="ORF">EOD39_19236</name>
</gene>
<dbReference type="SMART" id="SM01381">
    <property type="entry name" value="7TM_GPCR_Srsx"/>
    <property type="match status" value="1"/>
</dbReference>
<feature type="transmembrane region" description="Helical" evidence="13">
    <location>
        <begin position="221"/>
        <end position="245"/>
    </location>
</feature>
<dbReference type="Pfam" id="PF00001">
    <property type="entry name" value="7tm_1"/>
    <property type="match status" value="1"/>
</dbReference>
<evidence type="ECO:0000256" key="1">
    <source>
        <dbReference type="ARBA" id="ARBA00004651"/>
    </source>
</evidence>
<dbReference type="PANTHER" id="PTHR24225:SF72">
    <property type="entry name" value="G-PROTEIN COUPLED RECEPTORS FAMILY 1 PROFILE DOMAIN-CONTAINING PROTEIN-RELATED"/>
    <property type="match status" value="1"/>
</dbReference>
<keyword evidence="16" id="KW-1185">Reference proteome</keyword>
<dbReference type="InterPro" id="IPR003981">
    <property type="entry name" value="Leukotriene_B4_rcpt"/>
</dbReference>
<dbReference type="PROSITE" id="PS50262">
    <property type="entry name" value="G_PROTEIN_RECEP_F1_2"/>
    <property type="match status" value="1"/>
</dbReference>
<dbReference type="PRINTS" id="PR01476">
    <property type="entry name" value="LTBRECEPTOR"/>
</dbReference>
<evidence type="ECO:0000256" key="8">
    <source>
        <dbReference type="ARBA" id="ARBA00023170"/>
    </source>
</evidence>
<evidence type="ECO:0000256" key="3">
    <source>
        <dbReference type="ARBA" id="ARBA00022553"/>
    </source>
</evidence>
<evidence type="ECO:0000313" key="16">
    <source>
        <dbReference type="Proteomes" id="UP000289886"/>
    </source>
</evidence>
<dbReference type="PRINTS" id="PR00237">
    <property type="entry name" value="GPCRRHODOPSN"/>
</dbReference>
<feature type="transmembrane region" description="Helical" evidence="13">
    <location>
        <begin position="54"/>
        <end position="77"/>
    </location>
</feature>